<feature type="domain" description="DDE Tnp4" evidence="9">
    <location>
        <begin position="216"/>
        <end position="291"/>
    </location>
</feature>
<dbReference type="PANTHER" id="PTHR22930:SF251">
    <property type="entry name" value="DDE TNP4 DOMAIN-CONTAINING PROTEIN"/>
    <property type="match status" value="1"/>
</dbReference>
<dbReference type="GO" id="GO:0004518">
    <property type="term" value="F:nuclease activity"/>
    <property type="evidence" value="ECO:0007669"/>
    <property type="project" value="UniProtKB-KW"/>
</dbReference>
<evidence type="ECO:0000256" key="7">
    <source>
        <dbReference type="ARBA" id="ARBA00023242"/>
    </source>
</evidence>
<gene>
    <name evidence="11" type="ORF">Moror_11800</name>
</gene>
<dbReference type="HOGENOM" id="CLU_040082_0_0_1"/>
<evidence type="ECO:0000313" key="11">
    <source>
        <dbReference type="EMBL" id="ESK82974.1"/>
    </source>
</evidence>
<evidence type="ECO:0000256" key="2">
    <source>
        <dbReference type="ARBA" id="ARBA00004123"/>
    </source>
</evidence>
<comment type="subcellular location">
    <subcellularLocation>
        <location evidence="2">Nucleus</location>
    </subcellularLocation>
</comment>
<evidence type="ECO:0000256" key="4">
    <source>
        <dbReference type="ARBA" id="ARBA00022722"/>
    </source>
</evidence>
<evidence type="ECO:0000256" key="5">
    <source>
        <dbReference type="ARBA" id="ARBA00022723"/>
    </source>
</evidence>
<protein>
    <submittedName>
        <fullName evidence="11">Nuclease harbi1-like</fullName>
    </submittedName>
</protein>
<keyword evidence="4" id="KW-0540">Nuclease</keyword>
<dbReference type="PANTHER" id="PTHR22930">
    <property type="match status" value="1"/>
</dbReference>
<keyword evidence="12" id="KW-1185">Reference proteome</keyword>
<evidence type="ECO:0000256" key="3">
    <source>
        <dbReference type="ARBA" id="ARBA00006958"/>
    </source>
</evidence>
<evidence type="ECO:0000256" key="1">
    <source>
        <dbReference type="ARBA" id="ARBA00001968"/>
    </source>
</evidence>
<dbReference type="GO" id="GO:0046872">
    <property type="term" value="F:metal ion binding"/>
    <property type="evidence" value="ECO:0007669"/>
    <property type="project" value="UniProtKB-KW"/>
</dbReference>
<evidence type="ECO:0000259" key="10">
    <source>
        <dbReference type="Pfam" id="PF26138"/>
    </source>
</evidence>
<dbReference type="AlphaFoldDB" id="V2XU80"/>
<keyword evidence="6" id="KW-0378">Hydrolase</keyword>
<organism evidence="11 12">
    <name type="scientific">Moniliophthora roreri (strain MCA 2997)</name>
    <name type="common">Cocoa frosty pod rot fungus</name>
    <name type="synonym">Crinipellis roreri</name>
    <dbReference type="NCBI Taxonomy" id="1381753"/>
    <lineage>
        <taxon>Eukaryota</taxon>
        <taxon>Fungi</taxon>
        <taxon>Dikarya</taxon>
        <taxon>Basidiomycota</taxon>
        <taxon>Agaricomycotina</taxon>
        <taxon>Agaricomycetes</taxon>
        <taxon>Agaricomycetidae</taxon>
        <taxon>Agaricales</taxon>
        <taxon>Marasmiineae</taxon>
        <taxon>Marasmiaceae</taxon>
        <taxon>Moniliophthora</taxon>
    </lineage>
</organism>
<dbReference type="Proteomes" id="UP000017559">
    <property type="component" value="Unassembled WGS sequence"/>
</dbReference>
<dbReference type="EMBL" id="AWSO01001720">
    <property type="protein sequence ID" value="ESK82974.1"/>
    <property type="molecule type" value="Genomic_DNA"/>
</dbReference>
<dbReference type="InterPro" id="IPR058353">
    <property type="entry name" value="DUF8040"/>
</dbReference>
<dbReference type="InterPro" id="IPR027806">
    <property type="entry name" value="HARBI1_dom"/>
</dbReference>
<dbReference type="Pfam" id="PF13359">
    <property type="entry name" value="DDE_Tnp_4"/>
    <property type="match status" value="1"/>
</dbReference>
<keyword evidence="8" id="KW-0472">Membrane</keyword>
<keyword evidence="5" id="KW-0479">Metal-binding</keyword>
<keyword evidence="8" id="KW-1133">Transmembrane helix</keyword>
<comment type="similarity">
    <text evidence="3">Belongs to the HARBI1 family.</text>
</comment>
<accession>V2XU80</accession>
<evidence type="ECO:0000256" key="6">
    <source>
        <dbReference type="ARBA" id="ARBA00022801"/>
    </source>
</evidence>
<comment type="caution">
    <text evidence="11">The sequence shown here is derived from an EMBL/GenBank/DDBJ whole genome shotgun (WGS) entry which is preliminary data.</text>
</comment>
<evidence type="ECO:0000313" key="12">
    <source>
        <dbReference type="Proteomes" id="UP000017559"/>
    </source>
</evidence>
<reference evidence="11 12" key="1">
    <citation type="journal article" date="2014" name="BMC Genomics">
        <title>Genome and secretome analysis of the hemibiotrophic fungal pathogen, Moniliophthora roreri, which causes frosty pod rot disease of cacao: mechanisms of the biotrophic and necrotrophic phases.</title>
        <authorList>
            <person name="Meinhardt L.W."/>
            <person name="Costa G.G.L."/>
            <person name="Thomazella D.P.T."/>
            <person name="Teixeira P.J.P.L."/>
            <person name="Carazzolle M.F."/>
            <person name="Schuster S.C."/>
            <person name="Carlson J.E."/>
            <person name="Guiltinan M.J."/>
            <person name="Mieczkowski P."/>
            <person name="Farmer A."/>
            <person name="Ramaraj T."/>
            <person name="Crozier J."/>
            <person name="Davis R.E."/>
            <person name="Shao J."/>
            <person name="Melnick R.L."/>
            <person name="Pereira G.A.G."/>
            <person name="Bailey B.A."/>
        </authorList>
    </citation>
    <scope>NUCLEOTIDE SEQUENCE [LARGE SCALE GENOMIC DNA]</scope>
    <source>
        <strain evidence="11 12">MCA 2997</strain>
    </source>
</reference>
<dbReference type="Pfam" id="PF26138">
    <property type="entry name" value="DUF8040"/>
    <property type="match status" value="1"/>
</dbReference>
<dbReference type="InterPro" id="IPR045249">
    <property type="entry name" value="HARBI1-like"/>
</dbReference>
<evidence type="ECO:0000259" key="9">
    <source>
        <dbReference type="Pfam" id="PF13359"/>
    </source>
</evidence>
<feature type="domain" description="DUF8040" evidence="10">
    <location>
        <begin position="42"/>
        <end position="136"/>
    </location>
</feature>
<keyword evidence="7" id="KW-0539">Nucleus</keyword>
<dbReference type="OrthoDB" id="1681765at2759"/>
<sequence>MLEHLTPQDLGHIMASAASVVNLAVLGASIYASQATKQPYHNSALSGYAWVQELMKGHPRCIYTELGVRLHVFITLVITLCSMSYADSQKGVTVEEQLAIFLYMCVTGLSVRHVGERFQWANGTITHYFCLMCEALSGPEFYNQYVSLPNADDPPSPYLNNNPKFWPFFKGCLGALDGSHIASSPAAADQSNSRNRKGFVSQNILAACSFLLQFLCADRRVAITLGMQVLLVQQRPQSKEELFNLRHAQARNVIEHIFGVIKWQWRILVLPPEFSMKIQAQIPAALAALHNFILEHNDNFLQEL</sequence>
<dbReference type="KEGG" id="mrr:Moror_11800"/>
<keyword evidence="8" id="KW-0812">Transmembrane</keyword>
<evidence type="ECO:0000256" key="8">
    <source>
        <dbReference type="SAM" id="Phobius"/>
    </source>
</evidence>
<dbReference type="GO" id="GO:0016787">
    <property type="term" value="F:hydrolase activity"/>
    <property type="evidence" value="ECO:0007669"/>
    <property type="project" value="UniProtKB-KW"/>
</dbReference>
<name>V2XU80_MONRO</name>
<comment type="cofactor">
    <cofactor evidence="1">
        <name>a divalent metal cation</name>
        <dbReference type="ChEBI" id="CHEBI:60240"/>
    </cofactor>
</comment>
<dbReference type="GO" id="GO:0005634">
    <property type="term" value="C:nucleus"/>
    <property type="evidence" value="ECO:0007669"/>
    <property type="project" value="UniProtKB-SubCell"/>
</dbReference>
<feature type="transmembrane region" description="Helical" evidence="8">
    <location>
        <begin position="12"/>
        <end position="32"/>
    </location>
</feature>
<proteinExistence type="inferred from homology"/>